<evidence type="ECO:0000313" key="8">
    <source>
        <dbReference type="EMBL" id="MBL6811440.1"/>
    </source>
</evidence>
<dbReference type="GO" id="GO:0016491">
    <property type="term" value="F:oxidoreductase activity"/>
    <property type="evidence" value="ECO:0007669"/>
    <property type="project" value="UniProtKB-KW"/>
</dbReference>
<dbReference type="PRINTS" id="PR00090">
    <property type="entry name" value="RNGDIOXGNASE"/>
</dbReference>
<reference evidence="8" key="1">
    <citation type="submission" date="2020-10" db="EMBL/GenBank/DDBJ databases">
        <title>Microbiome of the Black Sea water column analyzed by genome centric metagenomics.</title>
        <authorList>
            <person name="Cabello-Yeves P.J."/>
            <person name="Callieri C."/>
            <person name="Picazo A."/>
            <person name="Mehrshad M."/>
            <person name="Haro-Moreno J.M."/>
            <person name="Roda-Garcia J."/>
            <person name="Dzembekova N."/>
            <person name="Slabakova V."/>
            <person name="Slabakova N."/>
            <person name="Moncheva S."/>
            <person name="Rodriguez-Valera F."/>
        </authorList>
    </citation>
    <scope>NUCLEOTIDE SEQUENCE</scope>
    <source>
        <strain evidence="8">BS307-5m-G49</strain>
    </source>
</reference>
<name>A0A937HZS2_9GAMM</name>
<organism evidence="8 9">
    <name type="scientific">SAR86 cluster bacterium</name>
    <dbReference type="NCBI Taxonomy" id="2030880"/>
    <lineage>
        <taxon>Bacteria</taxon>
        <taxon>Pseudomonadati</taxon>
        <taxon>Pseudomonadota</taxon>
        <taxon>Gammaproteobacteria</taxon>
        <taxon>SAR86 cluster</taxon>
    </lineage>
</organism>
<sequence>MLKQEQKRLLKGLLNHLDAKTNVDAGGIIKAPAETYTSEERFDLEWDSFFKDYPQIIGMSGDLAEPNSFITIEDFGSPIIATRDADGNFKAFANVCSHRGAQIETEKKGLKSKFSCPFHGWTFDNKGSLVGYPKSDHFGKIDKDCYGLTELPCLEKYGFLWVHPKAEGKIDLKALLGDKLEKEFAAWNFDKLVLSNEEEYKTDMNWKLAIDTFGETYHFSVLHKDSLFQSFHGNCQMFDSFERNGRLILCKREIDEMRKLPEEDWSITTGTLPVYYLFPNIIFMPTPEGAFLVKEYPLENSPHKSISKISFYFYPEAIEMANKMGVSPETGQNPLEELYSAFGSVIRDEDYVVAASSHKGLKSGNIDFLTFGRNEPALHHYHNTYREALGLQKLPIIET</sequence>
<evidence type="ECO:0000256" key="1">
    <source>
        <dbReference type="ARBA" id="ARBA00001962"/>
    </source>
</evidence>
<keyword evidence="5" id="KW-0408">Iron</keyword>
<dbReference type="SUPFAM" id="SSF55961">
    <property type="entry name" value="Bet v1-like"/>
    <property type="match status" value="1"/>
</dbReference>
<proteinExistence type="predicted"/>
<comment type="cofactor">
    <cofactor evidence="1">
        <name>Fe cation</name>
        <dbReference type="ChEBI" id="CHEBI:24875"/>
    </cofactor>
</comment>
<accession>A0A937HZS2</accession>
<dbReference type="InterPro" id="IPR036922">
    <property type="entry name" value="Rieske_2Fe-2S_sf"/>
</dbReference>
<evidence type="ECO:0000256" key="3">
    <source>
        <dbReference type="ARBA" id="ARBA00022723"/>
    </source>
</evidence>
<gene>
    <name evidence="8" type="ORF">ISQ63_00995</name>
</gene>
<dbReference type="InterPro" id="IPR017941">
    <property type="entry name" value="Rieske_2Fe-2S"/>
</dbReference>
<keyword evidence="3" id="KW-0479">Metal-binding</keyword>
<keyword evidence="4" id="KW-0560">Oxidoreductase</keyword>
<dbReference type="Proteomes" id="UP000744438">
    <property type="component" value="Unassembled WGS sequence"/>
</dbReference>
<evidence type="ECO:0000256" key="4">
    <source>
        <dbReference type="ARBA" id="ARBA00023002"/>
    </source>
</evidence>
<evidence type="ECO:0000256" key="2">
    <source>
        <dbReference type="ARBA" id="ARBA00022714"/>
    </source>
</evidence>
<dbReference type="GO" id="GO:0005506">
    <property type="term" value="F:iron ion binding"/>
    <property type="evidence" value="ECO:0007669"/>
    <property type="project" value="InterPro"/>
</dbReference>
<evidence type="ECO:0000256" key="5">
    <source>
        <dbReference type="ARBA" id="ARBA00023004"/>
    </source>
</evidence>
<dbReference type="PANTHER" id="PTHR43756">
    <property type="entry name" value="CHOLINE MONOOXYGENASE, CHLOROPLASTIC"/>
    <property type="match status" value="1"/>
</dbReference>
<dbReference type="InterPro" id="IPR001663">
    <property type="entry name" value="Rng_hydr_dOase-A"/>
</dbReference>
<dbReference type="Pfam" id="PF00848">
    <property type="entry name" value="Ring_hydroxyl_A"/>
    <property type="match status" value="1"/>
</dbReference>
<dbReference type="GO" id="GO:0051537">
    <property type="term" value="F:2 iron, 2 sulfur cluster binding"/>
    <property type="evidence" value="ECO:0007669"/>
    <property type="project" value="UniProtKB-KW"/>
</dbReference>
<dbReference type="AlphaFoldDB" id="A0A937HZS2"/>
<comment type="caution">
    <text evidence="8">The sequence shown here is derived from an EMBL/GenBank/DDBJ whole genome shotgun (WGS) entry which is preliminary data.</text>
</comment>
<keyword evidence="2" id="KW-0001">2Fe-2S</keyword>
<evidence type="ECO:0000256" key="6">
    <source>
        <dbReference type="ARBA" id="ARBA00023014"/>
    </source>
</evidence>
<dbReference type="SUPFAM" id="SSF50022">
    <property type="entry name" value="ISP domain"/>
    <property type="match status" value="1"/>
</dbReference>
<dbReference type="Gene3D" id="3.90.380.10">
    <property type="entry name" value="Naphthalene 1,2-dioxygenase Alpha Subunit, Chain A, domain 1"/>
    <property type="match status" value="2"/>
</dbReference>
<dbReference type="CDD" id="cd03469">
    <property type="entry name" value="Rieske_RO_Alpha_N"/>
    <property type="match status" value="1"/>
</dbReference>
<dbReference type="PANTHER" id="PTHR43756:SF5">
    <property type="entry name" value="CHOLINE MONOOXYGENASE, CHLOROPLASTIC"/>
    <property type="match status" value="1"/>
</dbReference>
<evidence type="ECO:0000313" key="9">
    <source>
        <dbReference type="Proteomes" id="UP000744438"/>
    </source>
</evidence>
<protein>
    <submittedName>
        <fullName evidence="8">Rieske 2Fe-2S domain-containing protein</fullName>
    </submittedName>
</protein>
<dbReference type="Gene3D" id="2.102.10.10">
    <property type="entry name" value="Rieske [2Fe-2S] iron-sulphur domain"/>
    <property type="match status" value="1"/>
</dbReference>
<evidence type="ECO:0000259" key="7">
    <source>
        <dbReference type="PROSITE" id="PS51296"/>
    </source>
</evidence>
<dbReference type="InterPro" id="IPR015879">
    <property type="entry name" value="Ring_hydroxy_dOase_asu_C_dom"/>
</dbReference>
<feature type="domain" description="Rieske" evidence="7">
    <location>
        <begin position="56"/>
        <end position="162"/>
    </location>
</feature>
<dbReference type="Pfam" id="PF00355">
    <property type="entry name" value="Rieske"/>
    <property type="match status" value="1"/>
</dbReference>
<dbReference type="PROSITE" id="PS51296">
    <property type="entry name" value="RIESKE"/>
    <property type="match status" value="1"/>
</dbReference>
<dbReference type="EMBL" id="JADHQC010000002">
    <property type="protein sequence ID" value="MBL6811440.1"/>
    <property type="molecule type" value="Genomic_DNA"/>
</dbReference>
<keyword evidence="6" id="KW-0411">Iron-sulfur</keyword>